<sequence length="291" mass="31409">MRNLCYHPSATLPPRLFFSQPFRSAAASADAKPGPGAMCGLGVGAGCRPVMRRTARSLLGDGEIADAAGSPGASSVPIDRCIEINDYKKKTIHNRSSSIESYASILQFRHNLLRVTRPVMHVGYRLTTRARSVSVVYTLSGLRHAVSFAPSGESVHRHVFLQLPIHGLDAHFIQAELVVGSKMDAMQGGLRLSGKSGMSDDEQRAPVTWEALVDDLSPTMTETSHVAEVLASWDTNWYSKASLGLRTHHPNREASKDTEEAATTKATHTADAKTAVAELMGTEVGPRGWGH</sequence>
<name>A0AAD8PM73_9PEZI</name>
<dbReference type="GeneID" id="85447077"/>
<protein>
    <submittedName>
        <fullName evidence="2">Uncharacterized protein</fullName>
    </submittedName>
</protein>
<feature type="region of interest" description="Disordered" evidence="1">
    <location>
        <begin position="248"/>
        <end position="272"/>
    </location>
</feature>
<keyword evidence="3" id="KW-1185">Reference proteome</keyword>
<reference evidence="2" key="1">
    <citation type="submission" date="2021-06" db="EMBL/GenBank/DDBJ databases">
        <title>Comparative genomics, transcriptomics and evolutionary studies reveal genomic signatures of adaptation to plant cell wall in hemibiotrophic fungi.</title>
        <authorList>
            <consortium name="DOE Joint Genome Institute"/>
            <person name="Baroncelli R."/>
            <person name="Diaz J.F."/>
            <person name="Benocci T."/>
            <person name="Peng M."/>
            <person name="Battaglia E."/>
            <person name="Haridas S."/>
            <person name="Andreopoulos W."/>
            <person name="Labutti K."/>
            <person name="Pangilinan J."/>
            <person name="Floch G.L."/>
            <person name="Makela M.R."/>
            <person name="Henrissat B."/>
            <person name="Grigoriev I.V."/>
            <person name="Crouch J.A."/>
            <person name="De Vries R.P."/>
            <person name="Sukno S.A."/>
            <person name="Thon M.R."/>
        </authorList>
    </citation>
    <scope>NUCLEOTIDE SEQUENCE</scope>
    <source>
        <strain evidence="2">CBS 125086</strain>
    </source>
</reference>
<dbReference type="Proteomes" id="UP001230504">
    <property type="component" value="Unassembled WGS sequence"/>
</dbReference>
<organism evidence="2 3">
    <name type="scientific">Colletotrichum navitas</name>
    <dbReference type="NCBI Taxonomy" id="681940"/>
    <lineage>
        <taxon>Eukaryota</taxon>
        <taxon>Fungi</taxon>
        <taxon>Dikarya</taxon>
        <taxon>Ascomycota</taxon>
        <taxon>Pezizomycotina</taxon>
        <taxon>Sordariomycetes</taxon>
        <taxon>Hypocreomycetidae</taxon>
        <taxon>Glomerellales</taxon>
        <taxon>Glomerellaceae</taxon>
        <taxon>Colletotrichum</taxon>
        <taxon>Colletotrichum graminicola species complex</taxon>
    </lineage>
</organism>
<dbReference type="RefSeq" id="XP_060408452.1">
    <property type="nucleotide sequence ID" value="XM_060562837.1"/>
</dbReference>
<evidence type="ECO:0000313" key="3">
    <source>
        <dbReference type="Proteomes" id="UP001230504"/>
    </source>
</evidence>
<feature type="compositionally biased region" description="Basic and acidic residues" evidence="1">
    <location>
        <begin position="250"/>
        <end position="259"/>
    </location>
</feature>
<evidence type="ECO:0000313" key="2">
    <source>
        <dbReference type="EMBL" id="KAK1572657.1"/>
    </source>
</evidence>
<proteinExistence type="predicted"/>
<evidence type="ECO:0000256" key="1">
    <source>
        <dbReference type="SAM" id="MobiDB-lite"/>
    </source>
</evidence>
<gene>
    <name evidence="2" type="ORF">LY79DRAFT_663169</name>
</gene>
<dbReference type="AlphaFoldDB" id="A0AAD8PM73"/>
<dbReference type="EMBL" id="JAHLJV010000106">
    <property type="protein sequence ID" value="KAK1572657.1"/>
    <property type="molecule type" value="Genomic_DNA"/>
</dbReference>
<comment type="caution">
    <text evidence="2">The sequence shown here is derived from an EMBL/GenBank/DDBJ whole genome shotgun (WGS) entry which is preliminary data.</text>
</comment>
<accession>A0AAD8PM73</accession>
<feature type="compositionally biased region" description="Low complexity" evidence="1">
    <location>
        <begin position="261"/>
        <end position="272"/>
    </location>
</feature>